<organism evidence="1 2">
    <name type="scientific">Choiromyces venosus 120613-1</name>
    <dbReference type="NCBI Taxonomy" id="1336337"/>
    <lineage>
        <taxon>Eukaryota</taxon>
        <taxon>Fungi</taxon>
        <taxon>Dikarya</taxon>
        <taxon>Ascomycota</taxon>
        <taxon>Pezizomycotina</taxon>
        <taxon>Pezizomycetes</taxon>
        <taxon>Pezizales</taxon>
        <taxon>Tuberaceae</taxon>
        <taxon>Choiromyces</taxon>
    </lineage>
</organism>
<feature type="non-terminal residue" evidence="1">
    <location>
        <position position="1"/>
    </location>
</feature>
<proteinExistence type="predicted"/>
<dbReference type="STRING" id="1336337.A0A3N4JIV1"/>
<feature type="non-terminal residue" evidence="1">
    <location>
        <position position="116"/>
    </location>
</feature>
<accession>A0A3N4JIV1</accession>
<dbReference type="AlphaFoldDB" id="A0A3N4JIV1"/>
<name>A0A3N4JIV1_9PEZI</name>
<dbReference type="OrthoDB" id="3047997at2759"/>
<evidence type="ECO:0000313" key="1">
    <source>
        <dbReference type="EMBL" id="RPA98175.1"/>
    </source>
</evidence>
<sequence length="116" mass="13735">LTASAAVAWLKKLGFEWKEVRKGVYIDGHKKPEVVFYRQQYFLLQWKDLEKRMPKWLPFGQIDTTPLLPRQHLLIPCAHDECTFHSNDGVHHCWVHKDKHLIRKKSRGQGLMVSDF</sequence>
<evidence type="ECO:0000313" key="2">
    <source>
        <dbReference type="Proteomes" id="UP000276215"/>
    </source>
</evidence>
<keyword evidence="2" id="KW-1185">Reference proteome</keyword>
<dbReference type="PANTHER" id="PTHR35871:SF1">
    <property type="entry name" value="CXC1-LIKE CYSTEINE CLUSTER ASSOCIATED WITH KDZ TRANSPOSASES DOMAIN-CONTAINING PROTEIN"/>
    <property type="match status" value="1"/>
</dbReference>
<gene>
    <name evidence="1" type="ORF">L873DRAFT_1607713</name>
</gene>
<dbReference type="PANTHER" id="PTHR35871">
    <property type="entry name" value="EXPRESSED PROTEIN"/>
    <property type="match status" value="1"/>
</dbReference>
<protein>
    <submittedName>
        <fullName evidence="1">Uncharacterized protein</fullName>
    </submittedName>
</protein>
<dbReference type="Proteomes" id="UP000276215">
    <property type="component" value="Unassembled WGS sequence"/>
</dbReference>
<dbReference type="EMBL" id="ML120398">
    <property type="protein sequence ID" value="RPA98175.1"/>
    <property type="molecule type" value="Genomic_DNA"/>
</dbReference>
<reference evidence="1 2" key="1">
    <citation type="journal article" date="2018" name="Nat. Ecol. Evol.">
        <title>Pezizomycetes genomes reveal the molecular basis of ectomycorrhizal truffle lifestyle.</title>
        <authorList>
            <person name="Murat C."/>
            <person name="Payen T."/>
            <person name="Noel B."/>
            <person name="Kuo A."/>
            <person name="Morin E."/>
            <person name="Chen J."/>
            <person name="Kohler A."/>
            <person name="Krizsan K."/>
            <person name="Balestrini R."/>
            <person name="Da Silva C."/>
            <person name="Montanini B."/>
            <person name="Hainaut M."/>
            <person name="Levati E."/>
            <person name="Barry K.W."/>
            <person name="Belfiori B."/>
            <person name="Cichocki N."/>
            <person name="Clum A."/>
            <person name="Dockter R.B."/>
            <person name="Fauchery L."/>
            <person name="Guy J."/>
            <person name="Iotti M."/>
            <person name="Le Tacon F."/>
            <person name="Lindquist E.A."/>
            <person name="Lipzen A."/>
            <person name="Malagnac F."/>
            <person name="Mello A."/>
            <person name="Molinier V."/>
            <person name="Miyauchi S."/>
            <person name="Poulain J."/>
            <person name="Riccioni C."/>
            <person name="Rubini A."/>
            <person name="Sitrit Y."/>
            <person name="Splivallo R."/>
            <person name="Traeger S."/>
            <person name="Wang M."/>
            <person name="Zifcakova L."/>
            <person name="Wipf D."/>
            <person name="Zambonelli A."/>
            <person name="Paolocci F."/>
            <person name="Nowrousian M."/>
            <person name="Ottonello S."/>
            <person name="Baldrian P."/>
            <person name="Spatafora J.W."/>
            <person name="Henrissat B."/>
            <person name="Nagy L.G."/>
            <person name="Aury J.M."/>
            <person name="Wincker P."/>
            <person name="Grigoriev I.V."/>
            <person name="Bonfante P."/>
            <person name="Martin F.M."/>
        </authorList>
    </citation>
    <scope>NUCLEOTIDE SEQUENCE [LARGE SCALE GENOMIC DNA]</scope>
    <source>
        <strain evidence="1 2">120613-1</strain>
    </source>
</reference>